<dbReference type="Proteomes" id="UP001518140">
    <property type="component" value="Unassembled WGS sequence"/>
</dbReference>
<name>A0ABX0E2V1_9ACTN</name>
<evidence type="ECO:0000313" key="2">
    <source>
        <dbReference type="Proteomes" id="UP001518140"/>
    </source>
</evidence>
<organism evidence="1 2">
    <name type="scientific">Streptomyces ureilyticus</name>
    <dbReference type="NCBI Taxonomy" id="1775131"/>
    <lineage>
        <taxon>Bacteria</taxon>
        <taxon>Bacillati</taxon>
        <taxon>Actinomycetota</taxon>
        <taxon>Actinomycetes</taxon>
        <taxon>Kitasatosporales</taxon>
        <taxon>Streptomycetaceae</taxon>
        <taxon>Streptomyces</taxon>
    </lineage>
</organism>
<gene>
    <name evidence="1" type="ORF">G6048_42835</name>
</gene>
<accession>A0ABX0E2V1</accession>
<evidence type="ECO:0000313" key="1">
    <source>
        <dbReference type="EMBL" id="NGO48535.1"/>
    </source>
</evidence>
<keyword evidence="2" id="KW-1185">Reference proteome</keyword>
<comment type="caution">
    <text evidence="1">The sequence shown here is derived from an EMBL/GenBank/DDBJ whole genome shotgun (WGS) entry which is preliminary data.</text>
</comment>
<sequence length="45" mass="4892">MRLLDAKQDAWIGDLERDGKSDRRPRLAAGGWRLAAGGWRLAAGG</sequence>
<dbReference type="EMBL" id="JAAKZX010000266">
    <property type="protein sequence ID" value="NGO48535.1"/>
    <property type="molecule type" value="Genomic_DNA"/>
</dbReference>
<dbReference type="RefSeq" id="WP_165345017.1">
    <property type="nucleotide sequence ID" value="NZ_JAAKZX010000266.1"/>
</dbReference>
<proteinExistence type="predicted"/>
<evidence type="ECO:0008006" key="3">
    <source>
        <dbReference type="Google" id="ProtNLM"/>
    </source>
</evidence>
<reference evidence="1 2" key="1">
    <citation type="submission" date="2020-02" db="EMBL/GenBank/DDBJ databases">
        <title>Whole-genome analyses of novel actinobacteria.</title>
        <authorList>
            <person name="Sahin N."/>
            <person name="Tokatli A."/>
        </authorList>
    </citation>
    <scope>NUCLEOTIDE SEQUENCE [LARGE SCALE GENOMIC DNA]</scope>
    <source>
        <strain evidence="1 2">YC419</strain>
    </source>
</reference>
<protein>
    <recommendedName>
        <fullName evidence="3">Transposase</fullName>
    </recommendedName>
</protein>